<dbReference type="EMBL" id="BAABFR010000042">
    <property type="protein sequence ID" value="GAA4395260.1"/>
    <property type="molecule type" value="Genomic_DNA"/>
</dbReference>
<feature type="domain" description="AB hydrolase-1" evidence="2">
    <location>
        <begin position="163"/>
        <end position="376"/>
    </location>
</feature>
<dbReference type="RefSeq" id="WP_344996907.1">
    <property type="nucleotide sequence ID" value="NZ_BAABFR010000042.1"/>
</dbReference>
<reference evidence="4" key="1">
    <citation type="journal article" date="2019" name="Int. J. Syst. Evol. Microbiol.">
        <title>The Global Catalogue of Microorganisms (GCM) 10K type strain sequencing project: providing services to taxonomists for standard genome sequencing and annotation.</title>
        <authorList>
            <consortium name="The Broad Institute Genomics Platform"/>
            <consortium name="The Broad Institute Genome Sequencing Center for Infectious Disease"/>
            <person name="Wu L."/>
            <person name="Ma J."/>
        </authorList>
    </citation>
    <scope>NUCLEOTIDE SEQUENCE [LARGE SCALE GENOMIC DNA]</scope>
    <source>
        <strain evidence="4">JCM 17688</strain>
    </source>
</reference>
<comment type="similarity">
    <text evidence="1">Belongs to the AB hydrolase superfamily. FUS2 hydrolase family.</text>
</comment>
<dbReference type="PANTHER" id="PTHR22946">
    <property type="entry name" value="DIENELACTONE HYDROLASE DOMAIN-CONTAINING PROTEIN-RELATED"/>
    <property type="match status" value="1"/>
</dbReference>
<accession>A0ABP8JS56</accession>
<dbReference type="Gene3D" id="1.20.1440.110">
    <property type="entry name" value="acylaminoacyl peptidase"/>
    <property type="match status" value="1"/>
</dbReference>
<evidence type="ECO:0000313" key="4">
    <source>
        <dbReference type="Proteomes" id="UP001500635"/>
    </source>
</evidence>
<keyword evidence="4" id="KW-1185">Reference proteome</keyword>
<protein>
    <submittedName>
        <fullName evidence="3">Alpha/beta hydrolase</fullName>
    </submittedName>
</protein>
<dbReference type="InterPro" id="IPR000073">
    <property type="entry name" value="AB_hydrolase_1"/>
</dbReference>
<dbReference type="InterPro" id="IPR050261">
    <property type="entry name" value="FrsA_esterase"/>
</dbReference>
<organism evidence="3 4">
    <name type="scientific">Tsukamurella soli</name>
    <dbReference type="NCBI Taxonomy" id="644556"/>
    <lineage>
        <taxon>Bacteria</taxon>
        <taxon>Bacillati</taxon>
        <taxon>Actinomycetota</taxon>
        <taxon>Actinomycetes</taxon>
        <taxon>Mycobacteriales</taxon>
        <taxon>Tsukamurellaceae</taxon>
        <taxon>Tsukamurella</taxon>
    </lineage>
</organism>
<evidence type="ECO:0000259" key="2">
    <source>
        <dbReference type="Pfam" id="PF12697"/>
    </source>
</evidence>
<dbReference type="SUPFAM" id="SSF53474">
    <property type="entry name" value="alpha/beta-Hydrolases"/>
    <property type="match status" value="1"/>
</dbReference>
<gene>
    <name evidence="3" type="ORF">GCM10023147_28270</name>
</gene>
<name>A0ABP8JS56_9ACTN</name>
<sequence>MGTLLRDDLFEAQLLRALGYAPYGGADVAECLSVARRISGTSLTSWHDEWSAQAARVLAGAEESASAGNVASARSAFFRASNYFRTAGLFAMGTPVDPRLIAAHTREVEAFRQGAALLAHPPTIVQVPYEGSSLPGYFFPAADDDEPRPTVILTNGYDGTAEELYFTNGAASLERGYNVLAFDGPGQGAMILDDGVPFRPDWENVITPVVDFLEQQVTVAPKRIALIGLSFGGYLAPRAATVEHRLAACISDCGPYDLFDATASRLPGFLAKQLPDGNPALLRLLDRLVKGVMGRPTAGWALRRNLMVHGLTDPMEFFRLAPQYTLKGIEDRIQCPTFVCSAENDDLSINAPKLHHALTCAKEYVQFAAADGAGEHCESGARTLFHRRAFDWLDHIVFPPTL</sequence>
<keyword evidence="3" id="KW-0378">Hydrolase</keyword>
<comment type="caution">
    <text evidence="3">The sequence shown here is derived from an EMBL/GenBank/DDBJ whole genome shotgun (WGS) entry which is preliminary data.</text>
</comment>
<dbReference type="InterPro" id="IPR029058">
    <property type="entry name" value="AB_hydrolase_fold"/>
</dbReference>
<dbReference type="Gene3D" id="3.40.50.1820">
    <property type="entry name" value="alpha/beta hydrolase"/>
    <property type="match status" value="1"/>
</dbReference>
<dbReference type="GO" id="GO:0016787">
    <property type="term" value="F:hydrolase activity"/>
    <property type="evidence" value="ECO:0007669"/>
    <property type="project" value="UniProtKB-KW"/>
</dbReference>
<evidence type="ECO:0000256" key="1">
    <source>
        <dbReference type="ARBA" id="ARBA00038115"/>
    </source>
</evidence>
<dbReference type="Pfam" id="PF12697">
    <property type="entry name" value="Abhydrolase_6"/>
    <property type="match status" value="1"/>
</dbReference>
<dbReference type="PANTHER" id="PTHR22946:SF12">
    <property type="entry name" value="CONIDIAL PIGMENT BIOSYNTHESIS PROTEIN AYG1 (AFU_ORTHOLOGUE AFUA_2G17550)"/>
    <property type="match status" value="1"/>
</dbReference>
<evidence type="ECO:0000313" key="3">
    <source>
        <dbReference type="EMBL" id="GAA4395260.1"/>
    </source>
</evidence>
<dbReference type="Proteomes" id="UP001500635">
    <property type="component" value="Unassembled WGS sequence"/>
</dbReference>
<proteinExistence type="inferred from homology"/>